<keyword evidence="2" id="KW-0677">Repeat</keyword>
<dbReference type="Pfam" id="PF24681">
    <property type="entry name" value="Kelch_KLHDC2_KLHL20_DRC7"/>
    <property type="match status" value="1"/>
</dbReference>
<evidence type="ECO:0000259" key="3">
    <source>
        <dbReference type="PROSITE" id="PS50097"/>
    </source>
</evidence>
<organism evidence="4 5">
    <name type="scientific">Mugilogobius chulae</name>
    <name type="common">yellowstripe goby</name>
    <dbReference type="NCBI Taxonomy" id="88201"/>
    <lineage>
        <taxon>Eukaryota</taxon>
        <taxon>Metazoa</taxon>
        <taxon>Chordata</taxon>
        <taxon>Craniata</taxon>
        <taxon>Vertebrata</taxon>
        <taxon>Euteleostomi</taxon>
        <taxon>Actinopterygii</taxon>
        <taxon>Neopterygii</taxon>
        <taxon>Teleostei</taxon>
        <taxon>Neoteleostei</taxon>
        <taxon>Acanthomorphata</taxon>
        <taxon>Gobiaria</taxon>
        <taxon>Gobiiformes</taxon>
        <taxon>Gobioidei</taxon>
        <taxon>Gobiidae</taxon>
        <taxon>Gobionellinae</taxon>
        <taxon>Mugilogobius</taxon>
    </lineage>
</organism>
<feature type="domain" description="BTB" evidence="3">
    <location>
        <begin position="18"/>
        <end position="83"/>
    </location>
</feature>
<dbReference type="InterPro" id="IPR017096">
    <property type="entry name" value="BTB-kelch_protein"/>
</dbReference>
<dbReference type="Pfam" id="PF01344">
    <property type="entry name" value="Kelch_1"/>
    <property type="match status" value="2"/>
</dbReference>
<evidence type="ECO:0000313" key="5">
    <source>
        <dbReference type="Proteomes" id="UP001460270"/>
    </source>
</evidence>
<evidence type="ECO:0000256" key="1">
    <source>
        <dbReference type="ARBA" id="ARBA00022441"/>
    </source>
</evidence>
<dbReference type="InterPro" id="IPR000210">
    <property type="entry name" value="BTB/POZ_dom"/>
</dbReference>
<dbReference type="SUPFAM" id="SSF117281">
    <property type="entry name" value="Kelch motif"/>
    <property type="match status" value="1"/>
</dbReference>
<dbReference type="PRINTS" id="PR00501">
    <property type="entry name" value="KELCHREPEAT"/>
</dbReference>
<dbReference type="PROSITE" id="PS50097">
    <property type="entry name" value="BTB"/>
    <property type="match status" value="1"/>
</dbReference>
<dbReference type="FunFam" id="1.25.40.420:FF:000001">
    <property type="entry name" value="Kelch-like family member 12"/>
    <property type="match status" value="1"/>
</dbReference>
<dbReference type="InterPro" id="IPR015915">
    <property type="entry name" value="Kelch-typ_b-propeller"/>
</dbReference>
<gene>
    <name evidence="4" type="ORF">WMY93_008054</name>
</gene>
<dbReference type="InterPro" id="IPR011705">
    <property type="entry name" value="BACK"/>
</dbReference>
<dbReference type="Gene3D" id="1.25.40.420">
    <property type="match status" value="1"/>
</dbReference>
<proteinExistence type="predicted"/>
<dbReference type="SUPFAM" id="SSF54695">
    <property type="entry name" value="POZ domain"/>
    <property type="match status" value="1"/>
</dbReference>
<sequence>MADPMMVMEELRRNESLCDAVVHVQDSQFKVHKLVLCGCSPFFKALFTTWSLEDKPYTIPNLTADIMQAFIQFAYTGVVNLTNSNVEELFVAADRFNVAGIVQACCKFMEESLSPQTCLNVWWLLNNFHYPELKQKVFFYILRHFQEVVASPNFLQLSVENLISFIESDHLNVRHESQVFEAILLWISHSHQDRHIYIKDLLPKVRLAFVDCLYFSNNVIGNELIRQHRRCKDYLIKTMSQLLDTRSRGLPIRPSSPLYNLNRPRVPQTVLMAIGGWNITHPTMAIELYDNRLKRWTYIDNGDNTPRAYHGTVFLNNFVYVIGGFEGTEPFCTMHKYDMVNHTWTEAANMHTPRCYVSVTLLDGFIYAMGGFDGNDRLDTAEKYEPETNQWTMIASMIEQRSDASCDSLNGKIYICGGFDGFHCLSSAECYNPLSNQWTLFTPMSTPRSGISVVAHAGEIYVVGGFDGEVRLNTMEAYNPETRQWRSLSSMFIARSNFGIAVLDDEIYAVGGFNGYITICDVEKFDTRTGLWSVVDDLLVPRSALSTCVLHDLPNMADYSAHGAGHAQAPNED</sequence>
<accession>A0AAW0PET3</accession>
<comment type="caution">
    <text evidence="4">The sequence shown here is derived from an EMBL/GenBank/DDBJ whole genome shotgun (WGS) entry which is preliminary data.</text>
</comment>
<dbReference type="InterPro" id="IPR006652">
    <property type="entry name" value="Kelch_1"/>
</dbReference>
<dbReference type="Pfam" id="PF07707">
    <property type="entry name" value="BACK"/>
    <property type="match status" value="1"/>
</dbReference>
<dbReference type="SMART" id="SM00612">
    <property type="entry name" value="Kelch"/>
    <property type="match status" value="6"/>
</dbReference>
<dbReference type="PANTHER" id="PTHR24412:SF172">
    <property type="entry name" value="KELCH-LIKE PROTEIN 10"/>
    <property type="match status" value="1"/>
</dbReference>
<dbReference type="Gene3D" id="3.30.710.10">
    <property type="entry name" value="Potassium Channel Kv1.1, Chain A"/>
    <property type="match status" value="1"/>
</dbReference>
<keyword evidence="1" id="KW-0880">Kelch repeat</keyword>
<dbReference type="SMART" id="SM00225">
    <property type="entry name" value="BTB"/>
    <property type="match status" value="1"/>
</dbReference>
<name>A0AAW0PET3_9GOBI</name>
<dbReference type="AlphaFoldDB" id="A0AAW0PET3"/>
<dbReference type="Proteomes" id="UP001460270">
    <property type="component" value="Unassembled WGS sequence"/>
</dbReference>
<dbReference type="EMBL" id="JBBPFD010000005">
    <property type="protein sequence ID" value="KAK7925744.1"/>
    <property type="molecule type" value="Genomic_DNA"/>
</dbReference>
<reference evidence="5" key="1">
    <citation type="submission" date="2024-04" db="EMBL/GenBank/DDBJ databases">
        <title>Salinicola lusitanus LLJ914,a marine bacterium isolated from the Okinawa Trough.</title>
        <authorList>
            <person name="Li J."/>
        </authorList>
    </citation>
    <scope>NUCLEOTIDE SEQUENCE [LARGE SCALE GENOMIC DNA]</scope>
</reference>
<keyword evidence="5" id="KW-1185">Reference proteome</keyword>
<dbReference type="PIRSF" id="PIRSF037037">
    <property type="entry name" value="Kelch-like_protein_gigaxonin"/>
    <property type="match status" value="1"/>
</dbReference>
<evidence type="ECO:0000313" key="4">
    <source>
        <dbReference type="EMBL" id="KAK7925744.1"/>
    </source>
</evidence>
<dbReference type="SMART" id="SM00875">
    <property type="entry name" value="BACK"/>
    <property type="match status" value="1"/>
</dbReference>
<dbReference type="Pfam" id="PF00651">
    <property type="entry name" value="BTB"/>
    <property type="match status" value="1"/>
</dbReference>
<dbReference type="InterPro" id="IPR011333">
    <property type="entry name" value="SKP1/BTB/POZ_sf"/>
</dbReference>
<protein>
    <recommendedName>
        <fullName evidence="3">BTB domain-containing protein</fullName>
    </recommendedName>
</protein>
<dbReference type="PANTHER" id="PTHR24412">
    <property type="entry name" value="KELCH PROTEIN"/>
    <property type="match status" value="1"/>
</dbReference>
<dbReference type="Gene3D" id="2.120.10.80">
    <property type="entry name" value="Kelch-type beta propeller"/>
    <property type="match status" value="2"/>
</dbReference>
<evidence type="ECO:0000256" key="2">
    <source>
        <dbReference type="ARBA" id="ARBA00022737"/>
    </source>
</evidence>